<accession>A0A2M9CMD5</accession>
<dbReference type="GO" id="GO:0016787">
    <property type="term" value="F:hydrolase activity"/>
    <property type="evidence" value="ECO:0007669"/>
    <property type="project" value="UniProtKB-KW"/>
</dbReference>
<dbReference type="SUPFAM" id="SSF55811">
    <property type="entry name" value="Nudix"/>
    <property type="match status" value="1"/>
</dbReference>
<dbReference type="CDD" id="cd04690">
    <property type="entry name" value="NUDIX_Hydrolase"/>
    <property type="match status" value="1"/>
</dbReference>
<evidence type="ECO:0000256" key="1">
    <source>
        <dbReference type="ARBA" id="ARBA00001946"/>
    </source>
</evidence>
<dbReference type="AlphaFoldDB" id="A0A2M9CMD5"/>
<dbReference type="Proteomes" id="UP000228758">
    <property type="component" value="Unassembled WGS sequence"/>
</dbReference>
<dbReference type="PANTHER" id="PTHR43046">
    <property type="entry name" value="GDP-MANNOSE MANNOSYL HYDROLASE"/>
    <property type="match status" value="1"/>
</dbReference>
<dbReference type="Pfam" id="PF00293">
    <property type="entry name" value="NUDIX"/>
    <property type="match status" value="1"/>
</dbReference>
<feature type="domain" description="Nudix hydrolase" evidence="3">
    <location>
        <begin position="5"/>
        <end position="132"/>
    </location>
</feature>
<evidence type="ECO:0000259" key="3">
    <source>
        <dbReference type="PROSITE" id="PS51462"/>
    </source>
</evidence>
<keyword evidence="5" id="KW-1185">Reference proteome</keyword>
<dbReference type="PROSITE" id="PS00893">
    <property type="entry name" value="NUDIX_BOX"/>
    <property type="match status" value="1"/>
</dbReference>
<keyword evidence="2" id="KW-0378">Hydrolase</keyword>
<gene>
    <name evidence="4" type="ORF">CLV46_2624</name>
</gene>
<dbReference type="Gene3D" id="3.90.79.10">
    <property type="entry name" value="Nucleoside Triphosphate Pyrophosphohydrolase"/>
    <property type="match status" value="1"/>
</dbReference>
<dbReference type="InterPro" id="IPR020084">
    <property type="entry name" value="NUDIX_hydrolase_CS"/>
</dbReference>
<protein>
    <submittedName>
        <fullName evidence="4">ADP-ribose pyrophosphatase YjhB (NUDIX family)</fullName>
    </submittedName>
</protein>
<organism evidence="4 5">
    <name type="scientific">Diaminobutyricimonas aerilata</name>
    <dbReference type="NCBI Taxonomy" id="1162967"/>
    <lineage>
        <taxon>Bacteria</taxon>
        <taxon>Bacillati</taxon>
        <taxon>Actinomycetota</taxon>
        <taxon>Actinomycetes</taxon>
        <taxon>Micrococcales</taxon>
        <taxon>Microbacteriaceae</taxon>
        <taxon>Diaminobutyricimonas</taxon>
    </lineage>
</organism>
<dbReference type="PROSITE" id="PS51462">
    <property type="entry name" value="NUDIX"/>
    <property type="match status" value="1"/>
</dbReference>
<dbReference type="InterPro" id="IPR000086">
    <property type="entry name" value="NUDIX_hydrolase_dom"/>
</dbReference>
<evidence type="ECO:0000313" key="5">
    <source>
        <dbReference type="Proteomes" id="UP000228758"/>
    </source>
</evidence>
<dbReference type="EMBL" id="PGFF01000001">
    <property type="protein sequence ID" value="PJJ73043.1"/>
    <property type="molecule type" value="Genomic_DNA"/>
</dbReference>
<name>A0A2M9CMD5_9MICO</name>
<dbReference type="PANTHER" id="PTHR43046:SF2">
    <property type="entry name" value="8-OXO-DGTP DIPHOSPHATASE-RELATED"/>
    <property type="match status" value="1"/>
</dbReference>
<comment type="cofactor">
    <cofactor evidence="1">
        <name>Mg(2+)</name>
        <dbReference type="ChEBI" id="CHEBI:18420"/>
    </cofactor>
</comment>
<dbReference type="InterPro" id="IPR015797">
    <property type="entry name" value="NUDIX_hydrolase-like_dom_sf"/>
</dbReference>
<sequence length="137" mass="14505">MLTAPVIRIAAGLIVDDAGRMLLVRKRGTTVFMQPGGKLEPGEDGAQALARELNEELGLPVSTLGYEFLGRFDAAAANEAGHRVDADVFAVPTPRDIAVAAEIEEALWADVEEARALPLAPLTLDHLIPIVVTRLGG</sequence>
<comment type="caution">
    <text evidence="4">The sequence shown here is derived from an EMBL/GenBank/DDBJ whole genome shotgun (WGS) entry which is preliminary data.</text>
</comment>
<evidence type="ECO:0000256" key="2">
    <source>
        <dbReference type="ARBA" id="ARBA00022801"/>
    </source>
</evidence>
<evidence type="ECO:0000313" key="4">
    <source>
        <dbReference type="EMBL" id="PJJ73043.1"/>
    </source>
</evidence>
<proteinExistence type="predicted"/>
<reference evidence="4 5" key="1">
    <citation type="submission" date="2017-11" db="EMBL/GenBank/DDBJ databases">
        <title>Genomic Encyclopedia of Archaeal and Bacterial Type Strains, Phase II (KMG-II): From Individual Species to Whole Genera.</title>
        <authorList>
            <person name="Goeker M."/>
        </authorList>
    </citation>
    <scope>NUCLEOTIDE SEQUENCE [LARGE SCALE GENOMIC DNA]</scope>
    <source>
        <strain evidence="4 5">DSM 27393</strain>
    </source>
</reference>